<evidence type="ECO:0000313" key="3">
    <source>
        <dbReference type="Proteomes" id="UP000028839"/>
    </source>
</evidence>
<feature type="transmembrane region" description="Helical" evidence="1">
    <location>
        <begin position="12"/>
        <end position="31"/>
    </location>
</feature>
<dbReference type="HOGENOM" id="CLU_121334_2_0_6"/>
<dbReference type="EMBL" id="JPGN01000037">
    <property type="protein sequence ID" value="KFI19802.1"/>
    <property type="molecule type" value="Genomic_DNA"/>
</dbReference>
<evidence type="ECO:0000256" key="1">
    <source>
        <dbReference type="SAM" id="Phobius"/>
    </source>
</evidence>
<dbReference type="PANTHER" id="PTHR34703">
    <property type="entry name" value="ANTIPORTER SUBUNIT MNHG2-RELATED"/>
    <property type="match status" value="1"/>
</dbReference>
<feature type="transmembrane region" description="Helical" evidence="1">
    <location>
        <begin position="72"/>
        <end position="94"/>
    </location>
</feature>
<comment type="caution">
    <text evidence="2">The sequence shown here is derived from an EMBL/GenBank/DDBJ whole genome shotgun (WGS) entry which is preliminary data.</text>
</comment>
<dbReference type="Pfam" id="PF03334">
    <property type="entry name" value="PhaG_MnhG_YufB"/>
    <property type="match status" value="1"/>
</dbReference>
<reference evidence="2 3" key="1">
    <citation type="submission" date="2014-07" db="EMBL/GenBank/DDBJ databases">
        <title>Comparative analysis of Nitrosococcus oceani genome inventories of strains from Pacific and Atlantic gyres.</title>
        <authorList>
            <person name="Lim C.K."/>
            <person name="Wang L."/>
            <person name="Sayavedra-Soto L.A."/>
            <person name="Klotz M.G."/>
        </authorList>
    </citation>
    <scope>NUCLEOTIDE SEQUENCE [LARGE SCALE GENOMIC DNA]</scope>
    <source>
        <strain evidence="2 3">C-27</strain>
    </source>
</reference>
<dbReference type="PANTHER" id="PTHR34703:SF1">
    <property type="entry name" value="ANTIPORTER SUBUNIT MNHG2-RELATED"/>
    <property type="match status" value="1"/>
</dbReference>
<keyword evidence="1" id="KW-1133">Transmembrane helix</keyword>
<organism evidence="2 3">
    <name type="scientific">Nitrosococcus oceani C-27</name>
    <dbReference type="NCBI Taxonomy" id="314279"/>
    <lineage>
        <taxon>Bacteria</taxon>
        <taxon>Pseudomonadati</taxon>
        <taxon>Pseudomonadota</taxon>
        <taxon>Gammaproteobacteria</taxon>
        <taxon>Chromatiales</taxon>
        <taxon>Chromatiaceae</taxon>
        <taxon>Nitrosococcus</taxon>
    </lineage>
</organism>
<keyword evidence="1" id="KW-0812">Transmembrane</keyword>
<gene>
    <name evidence="2" type="ORF">IB75_06700</name>
</gene>
<dbReference type="AlphaFoldDB" id="A0A0E2ZN58"/>
<keyword evidence="1" id="KW-0472">Membrane</keyword>
<name>A0A0E2ZN58_9GAMM</name>
<accession>A0A0E2ZN58</accession>
<proteinExistence type="predicted"/>
<dbReference type="GO" id="GO:0015385">
    <property type="term" value="F:sodium:proton antiporter activity"/>
    <property type="evidence" value="ECO:0007669"/>
    <property type="project" value="TreeGrafter"/>
</dbReference>
<dbReference type="NCBIfam" id="TIGR01300">
    <property type="entry name" value="CPA3_mnhG_phaG"/>
    <property type="match status" value="1"/>
</dbReference>
<dbReference type="OrthoDB" id="9813804at2"/>
<evidence type="ECO:0000313" key="2">
    <source>
        <dbReference type="EMBL" id="KFI19802.1"/>
    </source>
</evidence>
<protein>
    <submittedName>
        <fullName evidence="2">Cation:proton antiporter</fullName>
    </submittedName>
</protein>
<dbReference type="InterPro" id="IPR005133">
    <property type="entry name" value="PhaG_MnhG_YufB"/>
</dbReference>
<dbReference type="Proteomes" id="UP000028839">
    <property type="component" value="Unassembled WGS sequence"/>
</dbReference>
<sequence length="104" mass="11168">MTNPVSISQWLSAVLTVSGTFFFIVGTLGLLRFPDIYSRLHALTKADNLGLGLLVAGLALQADTLSSALKLILIWLLVIVTSATTSFLIARTTLEQGIQPKDKP</sequence>